<gene>
    <name evidence="4" type="ORF">UREG_06399</name>
</gene>
<feature type="coiled-coil region" evidence="1">
    <location>
        <begin position="175"/>
        <end position="209"/>
    </location>
</feature>
<dbReference type="OMA" id="QMKNEHP"/>
<proteinExistence type="predicted"/>
<reference evidence="5" key="1">
    <citation type="journal article" date="2009" name="Genome Res.">
        <title>Comparative genomic analyses of the human fungal pathogens Coccidioides and their relatives.</title>
        <authorList>
            <person name="Sharpton T.J."/>
            <person name="Stajich J.E."/>
            <person name="Rounsley S.D."/>
            <person name="Gardner M.J."/>
            <person name="Wortman J.R."/>
            <person name="Jordar V.S."/>
            <person name="Maiti R."/>
            <person name="Kodira C.D."/>
            <person name="Neafsey D.E."/>
            <person name="Zeng Q."/>
            <person name="Hung C.-Y."/>
            <person name="McMahan C."/>
            <person name="Muszewska A."/>
            <person name="Grynberg M."/>
            <person name="Mandel M.A."/>
            <person name="Kellner E.M."/>
            <person name="Barker B.M."/>
            <person name="Galgiani J.N."/>
            <person name="Orbach M.J."/>
            <person name="Kirkland T.N."/>
            <person name="Cole G.T."/>
            <person name="Henn M.R."/>
            <person name="Birren B.W."/>
            <person name="Taylor J.W."/>
        </authorList>
    </citation>
    <scope>NUCLEOTIDE SEQUENCE [LARGE SCALE GENOMIC DNA]</scope>
    <source>
        <strain evidence="5">UAMH 1704</strain>
    </source>
</reference>
<dbReference type="AlphaFoldDB" id="C4JXM6"/>
<name>C4JXM6_UNCRE</name>
<dbReference type="InterPro" id="IPR025212">
    <property type="entry name" value="CAD_CENP-Q"/>
</dbReference>
<keyword evidence="1" id="KW-0175">Coiled coil</keyword>
<dbReference type="Proteomes" id="UP000002058">
    <property type="component" value="Unassembled WGS sequence"/>
</dbReference>
<dbReference type="InParanoid" id="C4JXM6"/>
<keyword evidence="3" id="KW-0812">Transmembrane</keyword>
<dbReference type="KEGG" id="ure:UREG_06399"/>
<dbReference type="HOGENOM" id="CLU_058654_0_0_1"/>
<organism evidence="4 5">
    <name type="scientific">Uncinocarpus reesii (strain UAMH 1704)</name>
    <dbReference type="NCBI Taxonomy" id="336963"/>
    <lineage>
        <taxon>Eukaryota</taxon>
        <taxon>Fungi</taxon>
        <taxon>Dikarya</taxon>
        <taxon>Ascomycota</taxon>
        <taxon>Pezizomycotina</taxon>
        <taxon>Eurotiomycetes</taxon>
        <taxon>Eurotiomycetidae</taxon>
        <taxon>Onygenales</taxon>
        <taxon>Onygenaceae</taxon>
        <taxon>Uncinocarpus</taxon>
    </lineage>
</organism>
<dbReference type="EMBL" id="CH476618">
    <property type="protein sequence ID" value="EEP81534.1"/>
    <property type="molecule type" value="Genomic_DNA"/>
</dbReference>
<dbReference type="STRING" id="336963.C4JXM6"/>
<keyword evidence="3" id="KW-0472">Membrane</keyword>
<dbReference type="OrthoDB" id="2420947at2759"/>
<evidence type="ECO:0000256" key="1">
    <source>
        <dbReference type="SAM" id="Coils"/>
    </source>
</evidence>
<feature type="region of interest" description="Disordered" evidence="2">
    <location>
        <begin position="1"/>
        <end position="25"/>
    </location>
</feature>
<evidence type="ECO:0000256" key="2">
    <source>
        <dbReference type="SAM" id="MobiDB-lite"/>
    </source>
</evidence>
<feature type="transmembrane region" description="Helical" evidence="3">
    <location>
        <begin position="97"/>
        <end position="116"/>
    </location>
</feature>
<evidence type="ECO:0000313" key="5">
    <source>
        <dbReference type="Proteomes" id="UP000002058"/>
    </source>
</evidence>
<dbReference type="RefSeq" id="XP_002583432.1">
    <property type="nucleotide sequence ID" value="XM_002583386.1"/>
</dbReference>
<evidence type="ECO:0000256" key="3">
    <source>
        <dbReference type="SAM" id="Phobius"/>
    </source>
</evidence>
<evidence type="ECO:0000313" key="4">
    <source>
        <dbReference type="EMBL" id="EEP81534.1"/>
    </source>
</evidence>
<dbReference type="eggNOG" id="ENOG502S7CP">
    <property type="taxonomic scope" value="Eukaryota"/>
</dbReference>
<dbReference type="GeneID" id="8442828"/>
<keyword evidence="3" id="KW-1133">Transmembrane helix</keyword>
<sequence>MAPKRKLRSSTSSIDSDQVENEPNKRVAMLVPRTRHISERTVKSKWAPLSEPIQDRIKELFQATELPVLTRQKDGKKRVEAQSALSAVRKKYGLLRILLDLLSSLLLSFFYLGLLVRVSGLIAPCSLGKRLPRMPFPPGTKEISFNYEAALNENRLLESQLATMTSSATLLRREIKREELQLARDTAKLEELEKNAKAAEAQSKKQSKNLDADPDVLSLVKQLRNHLESMQTNAEQVTGIREALTRAQSALSRALLNALPETLDTCFRDAVQGVAQGLLGRLCLEPVLYIGLGSYSARRIADSWLEERGGIQEILCRIPVQALILGIRRSLDGYST</sequence>
<dbReference type="VEuPathDB" id="FungiDB:UREG_06399"/>
<protein>
    <submittedName>
        <fullName evidence="4">Uncharacterized protein</fullName>
    </submittedName>
</protein>
<dbReference type="Pfam" id="PF13094">
    <property type="entry name" value="CENP-Q"/>
    <property type="match status" value="1"/>
</dbReference>
<keyword evidence="5" id="KW-1185">Reference proteome</keyword>
<accession>C4JXM6</accession>